<keyword evidence="5 8" id="KW-0460">Magnesium</keyword>
<comment type="cofactor">
    <cofactor evidence="1 8">
        <name>Mg(2+)</name>
        <dbReference type="ChEBI" id="CHEBI:18420"/>
    </cofactor>
</comment>
<evidence type="ECO:0000259" key="10">
    <source>
        <dbReference type="Pfam" id="PF00692"/>
    </source>
</evidence>
<dbReference type="GO" id="GO:0000287">
    <property type="term" value="F:magnesium ion binding"/>
    <property type="evidence" value="ECO:0007669"/>
    <property type="project" value="UniProtKB-UniRule"/>
</dbReference>
<reference evidence="11 12" key="1">
    <citation type="submission" date="2019-04" db="EMBL/GenBank/DDBJ databases">
        <authorList>
            <person name="Seth-Smith MB H."/>
            <person name="Seth-Smith H."/>
        </authorList>
    </citation>
    <scope>NUCLEOTIDE SEQUENCE [LARGE SCALE GENOMIC DNA]</scope>
    <source>
        <strain evidence="11">USB-603019</strain>
    </source>
</reference>
<comment type="catalytic activity">
    <reaction evidence="7 8">
        <text>dUTP + H2O = dUMP + diphosphate + H(+)</text>
        <dbReference type="Rhea" id="RHEA:10248"/>
        <dbReference type="ChEBI" id="CHEBI:15377"/>
        <dbReference type="ChEBI" id="CHEBI:15378"/>
        <dbReference type="ChEBI" id="CHEBI:33019"/>
        <dbReference type="ChEBI" id="CHEBI:61555"/>
        <dbReference type="ChEBI" id="CHEBI:246422"/>
        <dbReference type="EC" id="3.6.1.23"/>
    </reaction>
</comment>
<proteinExistence type="inferred from homology"/>
<dbReference type="InterPro" id="IPR008181">
    <property type="entry name" value="dUTPase"/>
</dbReference>
<feature type="binding site" evidence="8">
    <location>
        <begin position="91"/>
        <end position="93"/>
    </location>
    <ligand>
        <name>substrate</name>
    </ligand>
</feature>
<protein>
    <recommendedName>
        <fullName evidence="8">Deoxyuridine 5'-triphosphate nucleotidohydrolase</fullName>
        <shortName evidence="8">dUTPase</shortName>
        <ecNumber evidence="8">3.6.1.23</ecNumber>
    </recommendedName>
    <alternativeName>
        <fullName evidence="8">dUTP pyrophosphatase</fullName>
    </alternativeName>
</protein>
<evidence type="ECO:0000256" key="6">
    <source>
        <dbReference type="ARBA" id="ARBA00023080"/>
    </source>
</evidence>
<dbReference type="NCBIfam" id="TIGR00576">
    <property type="entry name" value="dut"/>
    <property type="match status" value="1"/>
</dbReference>
<evidence type="ECO:0000256" key="7">
    <source>
        <dbReference type="ARBA" id="ARBA00047686"/>
    </source>
</evidence>
<name>A0A5E3ZVD2_9ACTN</name>
<dbReference type="InterPro" id="IPR033704">
    <property type="entry name" value="dUTPase_trimeric"/>
</dbReference>
<dbReference type="Pfam" id="PF00692">
    <property type="entry name" value="dUTPase"/>
    <property type="match status" value="1"/>
</dbReference>
<keyword evidence="12" id="KW-1185">Reference proteome</keyword>
<feature type="domain" description="dUTPase-like" evidence="10">
    <location>
        <begin position="41"/>
        <end position="171"/>
    </location>
</feature>
<evidence type="ECO:0000256" key="4">
    <source>
        <dbReference type="ARBA" id="ARBA00022801"/>
    </source>
</evidence>
<comment type="function">
    <text evidence="8">This enzyme is involved in nucleotide metabolism: it produces dUMP, the immediate precursor of thymidine nucleotides and it decreases the intracellular concentration of dUTP so that uracil cannot be incorporated into DNA.</text>
</comment>
<evidence type="ECO:0000256" key="2">
    <source>
        <dbReference type="ARBA" id="ARBA00006581"/>
    </source>
</evidence>
<evidence type="ECO:0000256" key="9">
    <source>
        <dbReference type="SAM" id="MobiDB-lite"/>
    </source>
</evidence>
<organism evidence="11 12">
    <name type="scientific">Lawsonella clevelandensis</name>
    <dbReference type="NCBI Taxonomy" id="1528099"/>
    <lineage>
        <taxon>Bacteria</taxon>
        <taxon>Bacillati</taxon>
        <taxon>Actinomycetota</taxon>
        <taxon>Actinomycetes</taxon>
        <taxon>Mycobacteriales</taxon>
        <taxon>Lawsonellaceae</taxon>
        <taxon>Lawsonella</taxon>
    </lineage>
</organism>
<evidence type="ECO:0000256" key="3">
    <source>
        <dbReference type="ARBA" id="ARBA00022723"/>
    </source>
</evidence>
<dbReference type="UniPathway" id="UPA00610">
    <property type="reaction ID" value="UER00666"/>
</dbReference>
<dbReference type="PANTHER" id="PTHR11241">
    <property type="entry name" value="DEOXYURIDINE 5'-TRIPHOSPHATE NUCLEOTIDOHYDROLASE"/>
    <property type="match status" value="1"/>
</dbReference>
<dbReference type="InterPro" id="IPR029054">
    <property type="entry name" value="dUTPase-like"/>
</dbReference>
<dbReference type="GO" id="GO:0004170">
    <property type="term" value="F:dUTP diphosphatase activity"/>
    <property type="evidence" value="ECO:0007669"/>
    <property type="project" value="UniProtKB-UniRule"/>
</dbReference>
<comment type="pathway">
    <text evidence="8">Pyrimidine metabolism; dUMP biosynthesis; dUMP from dCTP (dUTP route): step 2/2.</text>
</comment>
<dbReference type="Gene3D" id="2.70.40.10">
    <property type="match status" value="1"/>
</dbReference>
<evidence type="ECO:0000256" key="8">
    <source>
        <dbReference type="HAMAP-Rule" id="MF_00116"/>
    </source>
</evidence>
<comment type="caution">
    <text evidence="8">Lacks conserved residue(s) required for the propagation of feature annotation.</text>
</comment>
<feature type="binding site" evidence="8">
    <location>
        <begin position="108"/>
        <end position="110"/>
    </location>
    <ligand>
        <name>substrate</name>
    </ligand>
</feature>
<evidence type="ECO:0000313" key="11">
    <source>
        <dbReference type="EMBL" id="VHN99668.1"/>
    </source>
</evidence>
<dbReference type="InterPro" id="IPR036157">
    <property type="entry name" value="dUTPase-like_sf"/>
</dbReference>
<dbReference type="EC" id="3.6.1.23" evidence="8"/>
<gene>
    <name evidence="8 11" type="primary">dut</name>
    <name evidence="11" type="ORF">LC603019_00143</name>
</gene>
<accession>A0A5E3ZVD2</accession>
<dbReference type="CDD" id="cd07557">
    <property type="entry name" value="trimeric_dUTPase"/>
    <property type="match status" value="1"/>
</dbReference>
<evidence type="ECO:0000313" key="12">
    <source>
        <dbReference type="Proteomes" id="UP000324288"/>
    </source>
</evidence>
<dbReference type="NCBIfam" id="NF001862">
    <property type="entry name" value="PRK00601.1"/>
    <property type="match status" value="1"/>
</dbReference>
<keyword evidence="6 8" id="KW-0546">Nucleotide metabolism</keyword>
<dbReference type="SUPFAM" id="SSF51283">
    <property type="entry name" value="dUTPase-like"/>
    <property type="match status" value="1"/>
</dbReference>
<dbReference type="AlphaFoldDB" id="A0A5E3ZVD2"/>
<dbReference type="HAMAP" id="MF_00116">
    <property type="entry name" value="dUTPase_bact"/>
    <property type="match status" value="1"/>
</dbReference>
<dbReference type="GO" id="GO:0046081">
    <property type="term" value="P:dUTP catabolic process"/>
    <property type="evidence" value="ECO:0007669"/>
    <property type="project" value="InterPro"/>
</dbReference>
<feature type="binding site" evidence="8">
    <location>
        <position position="104"/>
    </location>
    <ligand>
        <name>substrate</name>
    </ligand>
</feature>
<evidence type="ECO:0000256" key="5">
    <source>
        <dbReference type="ARBA" id="ARBA00022842"/>
    </source>
</evidence>
<evidence type="ECO:0000256" key="1">
    <source>
        <dbReference type="ARBA" id="ARBA00001946"/>
    </source>
</evidence>
<keyword evidence="4 8" id="KW-0378">Hydrolase</keyword>
<sequence length="179" mass="19108">MVRKLLEVSPARASIAGRLDTMSELTSGSCIVDIVRLDSKLPVPVRAHVGDAGVDLYSAETVVLEPGQRELVRTGIAIELPFGTVGLINPRSGLAAHNGLSIVNAPGTVDAGYRGEIKVCLINLDPHNSIRIKRGDRIAQMLVQRVEMFTFNEVDSLDDSERGEGGYGSTGGHSTLEES</sequence>
<keyword evidence="3 8" id="KW-0479">Metal-binding</keyword>
<dbReference type="Proteomes" id="UP000324288">
    <property type="component" value="Chromosome"/>
</dbReference>
<feature type="region of interest" description="Disordered" evidence="9">
    <location>
        <begin position="157"/>
        <end position="179"/>
    </location>
</feature>
<dbReference type="PANTHER" id="PTHR11241:SF0">
    <property type="entry name" value="DEOXYURIDINE 5'-TRIPHOSPHATE NUCLEOTIDOHYDROLASE"/>
    <property type="match status" value="1"/>
</dbReference>
<dbReference type="GO" id="GO:0006226">
    <property type="term" value="P:dUMP biosynthetic process"/>
    <property type="evidence" value="ECO:0007669"/>
    <property type="project" value="UniProtKB-UniRule"/>
</dbReference>
<dbReference type="EMBL" id="LR584267">
    <property type="protein sequence ID" value="VHN99668.1"/>
    <property type="molecule type" value="Genomic_DNA"/>
</dbReference>
<dbReference type="FunFam" id="2.70.40.10:FF:000008">
    <property type="entry name" value="Deoxyuridine 5'-triphosphate nucleotidohydrolase"/>
    <property type="match status" value="1"/>
</dbReference>
<comment type="similarity">
    <text evidence="2 8">Belongs to the dUTPase family.</text>
</comment>